<feature type="region of interest" description="Disordered" evidence="4">
    <location>
        <begin position="82"/>
        <end position="127"/>
    </location>
</feature>
<dbReference type="Gene3D" id="2.40.10.120">
    <property type="match status" value="1"/>
</dbReference>
<feature type="region of interest" description="Disordered" evidence="4">
    <location>
        <begin position="189"/>
        <end position="228"/>
    </location>
</feature>
<gene>
    <name evidence="6" type="ORF">F1559_003226</name>
</gene>
<comment type="caution">
    <text evidence="6">The sequence shown here is derived from an EMBL/GenBank/DDBJ whole genome shotgun (WGS) entry which is preliminary data.</text>
</comment>
<feature type="compositionally biased region" description="Basic and acidic residues" evidence="4">
    <location>
        <begin position="118"/>
        <end position="127"/>
    </location>
</feature>
<evidence type="ECO:0000313" key="6">
    <source>
        <dbReference type="EMBL" id="KAF6003599.1"/>
    </source>
</evidence>
<dbReference type="SUPFAM" id="SSF50494">
    <property type="entry name" value="Trypsin-like serine proteases"/>
    <property type="match status" value="1"/>
</dbReference>
<dbReference type="InterPro" id="IPR051201">
    <property type="entry name" value="Chloro_Bact_Ser_Proteases"/>
</dbReference>
<dbReference type="GO" id="GO:0006508">
    <property type="term" value="P:proteolysis"/>
    <property type="evidence" value="ECO:0007669"/>
    <property type="project" value="UniProtKB-KW"/>
</dbReference>
<dbReference type="EMBL" id="VWRR01000006">
    <property type="protein sequence ID" value="KAF6003599.1"/>
    <property type="molecule type" value="Genomic_DNA"/>
</dbReference>
<dbReference type="Gene3D" id="2.40.10.10">
    <property type="entry name" value="Trypsin-like serine proteases"/>
    <property type="match status" value="1"/>
</dbReference>
<accession>A0A7J7ILM7</accession>
<evidence type="ECO:0000259" key="5">
    <source>
        <dbReference type="PROSITE" id="PS50106"/>
    </source>
</evidence>
<keyword evidence="7" id="KW-1185">Reference proteome</keyword>
<evidence type="ECO:0000256" key="2">
    <source>
        <dbReference type="ARBA" id="ARBA00022670"/>
    </source>
</evidence>
<dbReference type="Pfam" id="PF13365">
    <property type="entry name" value="Trypsin_2"/>
    <property type="match status" value="1"/>
</dbReference>
<reference evidence="6 7" key="1">
    <citation type="journal article" date="2020" name="J. Phycol.">
        <title>Comparative genome analysis reveals Cyanidiococcus gen. nov., a new extremophilic red algal genus sister to Cyanidioschyzon (Cyanidioschyzonaceae, Rhodophyta).</title>
        <authorList>
            <person name="Liu S.-L."/>
            <person name="Chiang Y.-R."/>
            <person name="Yoon H.S."/>
            <person name="Fu H.-Y."/>
        </authorList>
    </citation>
    <scope>NUCLEOTIDE SEQUENCE [LARGE SCALE GENOMIC DNA]</scope>
    <source>
        <strain evidence="6 7">THAL066</strain>
    </source>
</reference>
<dbReference type="OrthoDB" id="4217619at2759"/>
<name>A0A7J7ILM7_9RHOD</name>
<keyword evidence="2" id="KW-0645">Protease</keyword>
<feature type="compositionally biased region" description="Polar residues" evidence="4">
    <location>
        <begin position="191"/>
        <end position="216"/>
    </location>
</feature>
<dbReference type="InterPro" id="IPR036034">
    <property type="entry name" value="PDZ_sf"/>
</dbReference>
<organism evidence="6 7">
    <name type="scientific">Cyanidiococcus yangmingshanensis</name>
    <dbReference type="NCBI Taxonomy" id="2690220"/>
    <lineage>
        <taxon>Eukaryota</taxon>
        <taxon>Rhodophyta</taxon>
        <taxon>Bangiophyceae</taxon>
        <taxon>Cyanidiales</taxon>
        <taxon>Cyanidiaceae</taxon>
        <taxon>Cyanidiococcus</taxon>
    </lineage>
</organism>
<dbReference type="SUPFAM" id="SSF50156">
    <property type="entry name" value="PDZ domain-like"/>
    <property type="match status" value="1"/>
</dbReference>
<feature type="domain" description="PDZ" evidence="5">
    <location>
        <begin position="347"/>
        <end position="443"/>
    </location>
</feature>
<dbReference type="PROSITE" id="PS50106">
    <property type="entry name" value="PDZ"/>
    <property type="match status" value="1"/>
</dbReference>
<dbReference type="Proteomes" id="UP000530660">
    <property type="component" value="Unassembled WGS sequence"/>
</dbReference>
<dbReference type="InterPro" id="IPR009003">
    <property type="entry name" value="Peptidase_S1_PA"/>
</dbReference>
<comment type="similarity">
    <text evidence="1">Belongs to the peptidase S1C family.</text>
</comment>
<dbReference type="InterPro" id="IPR001478">
    <property type="entry name" value="PDZ"/>
</dbReference>
<sequence length="500" mass="54060">MTVLLEEAVGLPTLESTLASTRSPREASGEDELSKRLELLSKREDATASRVYYAARSAVVHISAVESLRAAARRGFRKLWPPFPYGPESPDDEQDELEQERGGPELEDGYSGTPRSTPNERSEEEWTLRGTGTGFCFDTELHIVTNAHVVAGASRYWVRFITGDQVPARVLGLDTEHDVAVLQLHWETSRSEGNAQPRASSMRLSPSGRMTSSTTAGAREPPDTDKSVRERLKRTIEPLRFGNSTKLLVGQRVFAVGNPFSLEHTLTAGILSGVGREVASRRAGGIPMFGLLQTDAALNAGNSGGPLLDTDGCVIGMNCAIASPSGAFAGVGFAIPIHTVRRIVEEILTRGRASRPGLGVTFAPTALTRRLGISQGVLILTILPDGPAARAGLRATERRERLVLGDVVLAIDDQPVNDTIDVLRILQQKSVGDLVKLPVASGQEILAKQHDAKATAPVDKPWYSIPEGSDETRSNALSTRQVTIRLADIPRRPWRIPSKL</sequence>
<evidence type="ECO:0000256" key="4">
    <source>
        <dbReference type="SAM" id="MobiDB-lite"/>
    </source>
</evidence>
<evidence type="ECO:0000313" key="7">
    <source>
        <dbReference type="Proteomes" id="UP000530660"/>
    </source>
</evidence>
<evidence type="ECO:0000256" key="1">
    <source>
        <dbReference type="ARBA" id="ARBA00010541"/>
    </source>
</evidence>
<feature type="compositionally biased region" description="Acidic residues" evidence="4">
    <location>
        <begin position="89"/>
        <end position="98"/>
    </location>
</feature>
<dbReference type="AlphaFoldDB" id="A0A7J7ILM7"/>
<dbReference type="PANTHER" id="PTHR43343">
    <property type="entry name" value="PEPTIDASE S12"/>
    <property type="match status" value="1"/>
</dbReference>
<dbReference type="Gene3D" id="2.30.42.10">
    <property type="match status" value="1"/>
</dbReference>
<protein>
    <recommendedName>
        <fullName evidence="5">PDZ domain-containing protein</fullName>
    </recommendedName>
</protein>
<dbReference type="GO" id="GO:0004252">
    <property type="term" value="F:serine-type endopeptidase activity"/>
    <property type="evidence" value="ECO:0007669"/>
    <property type="project" value="InterPro"/>
</dbReference>
<dbReference type="InterPro" id="IPR001940">
    <property type="entry name" value="Peptidase_S1C"/>
</dbReference>
<keyword evidence="3" id="KW-0378">Hydrolase</keyword>
<evidence type="ECO:0000256" key="3">
    <source>
        <dbReference type="ARBA" id="ARBA00022801"/>
    </source>
</evidence>
<dbReference type="PANTHER" id="PTHR43343:SF3">
    <property type="entry name" value="PROTEASE DO-LIKE 8, CHLOROPLASTIC"/>
    <property type="match status" value="1"/>
</dbReference>
<dbReference type="Pfam" id="PF13180">
    <property type="entry name" value="PDZ_2"/>
    <property type="match status" value="1"/>
</dbReference>
<proteinExistence type="inferred from homology"/>
<dbReference type="InterPro" id="IPR043504">
    <property type="entry name" value="Peptidase_S1_PA_chymotrypsin"/>
</dbReference>
<dbReference type="SMART" id="SM00228">
    <property type="entry name" value="PDZ"/>
    <property type="match status" value="1"/>
</dbReference>
<dbReference type="PRINTS" id="PR00834">
    <property type="entry name" value="PROTEASES2C"/>
</dbReference>